<comment type="caution">
    <text evidence="2">The sequence shown here is derived from an EMBL/GenBank/DDBJ whole genome shotgun (WGS) entry which is preliminary data.</text>
</comment>
<dbReference type="InterPro" id="IPR035965">
    <property type="entry name" value="PAS-like_dom_sf"/>
</dbReference>
<evidence type="ECO:0000313" key="2">
    <source>
        <dbReference type="EMBL" id="MEW9309228.1"/>
    </source>
</evidence>
<name>A0ABV3PU82_9HYPH</name>
<proteinExistence type="predicted"/>
<protein>
    <submittedName>
        <fullName evidence="2">PAS domain S-box protein</fullName>
    </submittedName>
</protein>
<dbReference type="NCBIfam" id="TIGR00229">
    <property type="entry name" value="sensory_box"/>
    <property type="match status" value="1"/>
</dbReference>
<accession>A0ABV3PU82</accession>
<keyword evidence="3" id="KW-1185">Reference proteome</keyword>
<dbReference type="CDD" id="cd00130">
    <property type="entry name" value="PAS"/>
    <property type="match status" value="1"/>
</dbReference>
<organism evidence="2 3">
    <name type="scientific">Labrys neptuniae</name>
    <dbReference type="NCBI Taxonomy" id="376174"/>
    <lineage>
        <taxon>Bacteria</taxon>
        <taxon>Pseudomonadati</taxon>
        <taxon>Pseudomonadota</taxon>
        <taxon>Alphaproteobacteria</taxon>
        <taxon>Hyphomicrobiales</taxon>
        <taxon>Xanthobacteraceae</taxon>
        <taxon>Labrys</taxon>
    </lineage>
</organism>
<dbReference type="Proteomes" id="UP001555786">
    <property type="component" value="Unassembled WGS sequence"/>
</dbReference>
<dbReference type="InterPro" id="IPR013767">
    <property type="entry name" value="PAS_fold"/>
</dbReference>
<dbReference type="SUPFAM" id="SSF55785">
    <property type="entry name" value="PYP-like sensor domain (PAS domain)"/>
    <property type="match status" value="1"/>
</dbReference>
<evidence type="ECO:0000313" key="3">
    <source>
        <dbReference type="Proteomes" id="UP001555786"/>
    </source>
</evidence>
<dbReference type="Pfam" id="PF00989">
    <property type="entry name" value="PAS"/>
    <property type="match status" value="1"/>
</dbReference>
<reference evidence="2 3" key="1">
    <citation type="submission" date="2024-07" db="EMBL/GenBank/DDBJ databases">
        <title>Description of Labrys sedimenti sp. nov., isolated from a diclofenac-degrading enrichment culture.</title>
        <authorList>
            <person name="Tancsics A."/>
            <person name="Csepanyi A."/>
        </authorList>
    </citation>
    <scope>NUCLEOTIDE SEQUENCE [LARGE SCALE GENOMIC DNA]</scope>
    <source>
        <strain evidence="2 3">LMG 23578</strain>
    </source>
</reference>
<gene>
    <name evidence="2" type="ORF">ABXS05_27010</name>
</gene>
<dbReference type="SMART" id="SM00091">
    <property type="entry name" value="PAS"/>
    <property type="match status" value="1"/>
</dbReference>
<evidence type="ECO:0000259" key="1">
    <source>
        <dbReference type="PROSITE" id="PS50112"/>
    </source>
</evidence>
<dbReference type="EMBL" id="JBFNQD010000013">
    <property type="protein sequence ID" value="MEW9309228.1"/>
    <property type="molecule type" value="Genomic_DNA"/>
</dbReference>
<dbReference type="PROSITE" id="PS50112">
    <property type="entry name" value="PAS"/>
    <property type="match status" value="1"/>
</dbReference>
<feature type="domain" description="PAS" evidence="1">
    <location>
        <begin position="3"/>
        <end position="73"/>
    </location>
</feature>
<dbReference type="InterPro" id="IPR000014">
    <property type="entry name" value="PAS"/>
</dbReference>
<sequence>MIDETIARAIVEQMAEALIFATVDGKIALWNRGASLLFGFERDEAIGQSLDLIIPPHLRNAHWSGFDAAIETGRLKLNGKPTLTRALHKTGRKLYVEMSFALIETDQGILGSVAVARDVTEKVERERAGAIR</sequence>
<dbReference type="RefSeq" id="WP_367625994.1">
    <property type="nucleotide sequence ID" value="NZ_JBFNQD010000013.1"/>
</dbReference>
<dbReference type="Gene3D" id="3.30.450.20">
    <property type="entry name" value="PAS domain"/>
    <property type="match status" value="1"/>
</dbReference>